<dbReference type="EMBL" id="LJXT01000008">
    <property type="protein sequence ID" value="KPQ19524.1"/>
    <property type="molecule type" value="Genomic_DNA"/>
</dbReference>
<evidence type="ECO:0000313" key="5">
    <source>
        <dbReference type="Proteomes" id="UP000050421"/>
    </source>
</evidence>
<dbReference type="Gene3D" id="1.25.40.10">
    <property type="entry name" value="Tetratricopeptide repeat domain"/>
    <property type="match status" value="2"/>
</dbReference>
<dbReference type="PROSITE" id="PS50005">
    <property type="entry name" value="TPR"/>
    <property type="match status" value="1"/>
</dbReference>
<dbReference type="STRING" id="1305737.GCA_000526355_00860"/>
<gene>
    <name evidence="4" type="ORF">HLUCCX10_02220</name>
</gene>
<protein>
    <submittedName>
        <fullName evidence="4">Tetratricopeptide repeat</fullName>
    </submittedName>
</protein>
<comment type="caution">
    <text evidence="4">The sequence shown here is derived from an EMBL/GenBank/DDBJ whole genome shotgun (WGS) entry which is preliminary data.</text>
</comment>
<dbReference type="PANTHER" id="PTHR44858:SF1">
    <property type="entry name" value="UDP-N-ACETYLGLUCOSAMINE--PEPTIDE N-ACETYLGLUCOSAMINYLTRANSFERASE SPINDLY-RELATED"/>
    <property type="match status" value="1"/>
</dbReference>
<dbReference type="PATRIC" id="fig|1305737.6.peg.1109"/>
<accession>A0A0P8AL82</accession>
<feature type="repeat" description="TPR" evidence="3">
    <location>
        <begin position="269"/>
        <end position="302"/>
    </location>
</feature>
<name>A0A0P8AL82_9BACT</name>
<dbReference type="SMART" id="SM00028">
    <property type="entry name" value="TPR"/>
    <property type="match status" value="5"/>
</dbReference>
<organism evidence="4 5">
    <name type="scientific">Algoriphagus marincola HL-49</name>
    <dbReference type="NCBI Taxonomy" id="1305737"/>
    <lineage>
        <taxon>Bacteria</taxon>
        <taxon>Pseudomonadati</taxon>
        <taxon>Bacteroidota</taxon>
        <taxon>Cytophagia</taxon>
        <taxon>Cytophagales</taxon>
        <taxon>Cyclobacteriaceae</taxon>
        <taxon>Algoriphagus</taxon>
    </lineage>
</organism>
<evidence type="ECO:0000256" key="3">
    <source>
        <dbReference type="PROSITE-ProRule" id="PRU00339"/>
    </source>
</evidence>
<evidence type="ECO:0000256" key="1">
    <source>
        <dbReference type="ARBA" id="ARBA00022737"/>
    </source>
</evidence>
<proteinExistence type="predicted"/>
<dbReference type="PANTHER" id="PTHR44858">
    <property type="entry name" value="TETRATRICOPEPTIDE REPEAT PROTEIN 6"/>
    <property type="match status" value="1"/>
</dbReference>
<dbReference type="InterPro" id="IPR019734">
    <property type="entry name" value="TPR_rpt"/>
</dbReference>
<evidence type="ECO:0000313" key="4">
    <source>
        <dbReference type="EMBL" id="KPQ19524.1"/>
    </source>
</evidence>
<dbReference type="eggNOG" id="COG0457">
    <property type="taxonomic scope" value="Bacteria"/>
</dbReference>
<dbReference type="InterPro" id="IPR011990">
    <property type="entry name" value="TPR-like_helical_dom_sf"/>
</dbReference>
<reference evidence="4 5" key="1">
    <citation type="submission" date="2015-09" db="EMBL/GenBank/DDBJ databases">
        <title>Identification and resolution of microdiversity through metagenomic sequencing of parallel consortia.</title>
        <authorList>
            <person name="Nelson W.C."/>
            <person name="Romine M.F."/>
            <person name="Lindemann S.R."/>
        </authorList>
    </citation>
    <scope>NUCLEOTIDE SEQUENCE [LARGE SCALE GENOMIC DNA]</scope>
    <source>
        <strain evidence="4">HL-49</strain>
    </source>
</reference>
<dbReference type="SUPFAM" id="SSF48452">
    <property type="entry name" value="TPR-like"/>
    <property type="match status" value="1"/>
</dbReference>
<dbReference type="Proteomes" id="UP000050421">
    <property type="component" value="Unassembled WGS sequence"/>
</dbReference>
<dbReference type="InterPro" id="IPR050498">
    <property type="entry name" value="Ycf3"/>
</dbReference>
<keyword evidence="2 3" id="KW-0802">TPR repeat</keyword>
<evidence type="ECO:0000256" key="2">
    <source>
        <dbReference type="ARBA" id="ARBA00022803"/>
    </source>
</evidence>
<keyword evidence="1" id="KW-0677">Repeat</keyword>
<dbReference type="OrthoDB" id="739506at2"/>
<dbReference type="Pfam" id="PF13429">
    <property type="entry name" value="TPR_15"/>
    <property type="match status" value="1"/>
</dbReference>
<dbReference type="AlphaFoldDB" id="A0A0P8AL82"/>
<sequence>MKKLILSMVLVGATTLAFGQKKVVRSATKSLKNGDYATALSEVETALQDPETGSAPETTLLKAQIQLGLFATDSSNTMENLQVGNNSYESFMKAFEMGDGDKTSGVGKDIFEEDIPGAPENLRPNSINKLKNVAFDKAITQYNVEDYEMAYEFFNLAGEIDPKDTTIHYNAGFLANDLGRTEDAKRHFSTLLDIEGYNKLNAYYFLIQILSTEDEDPEAAYAMVTRAKEEYPSDKDLSTYEIQLLLQLNKMDEAMAQIKSALEKDPNNTALLLRSGYLKEQAGDMEGALADYKKSVEVDPQFFEGNYYAAALLIEKAREILSELNNLSDEEWEKRSDSMGKEANEYYADAVTYFESALEVKPEDTGIMEILFQIHTRLKNDEKAEEYNKKLIELLGPNWMEG</sequence>